<sequence>MIRMFMTNHGMLQPNYQGQQIATGCGILIWLLVTVNAVVMNGLAVLFRGHERLPGFDQVPFVSYVAALSAVALAGFVDDAIGDKAVKGLKGHWRLWKEEQICSTGLIKAIVTGIAALLFVGVIARDSWWHVGADLLLLGLMTNGVNLLDVRPGRALKGFLMITVAGTIGQLIVNAVSGQFHIDELLQMAIKIAPYVMPVYIGAYVLLGPDLRAELMIGDTGANMLGFAIGCWVILGSAWQLQAILIVFMLVLHIMAWRSSVSQWIEANRLLLWFDLLGRNKNKTSR</sequence>
<evidence type="ECO:0000313" key="2">
    <source>
        <dbReference type="EMBL" id="MCU6795934.1"/>
    </source>
</evidence>
<reference evidence="2 3" key="1">
    <citation type="submission" date="2022-09" db="EMBL/GenBank/DDBJ databases">
        <authorList>
            <person name="Han X.L."/>
            <person name="Wang Q."/>
            <person name="Lu T."/>
        </authorList>
    </citation>
    <scope>NUCLEOTIDE SEQUENCE [LARGE SCALE GENOMIC DNA]</scope>
    <source>
        <strain evidence="2 3">WQ 127069</strain>
    </source>
</reference>
<accession>A0ABT2UMQ0</accession>
<protein>
    <recommendedName>
        <fullName evidence="4">Glycosyltransferase</fullName>
    </recommendedName>
</protein>
<dbReference type="EMBL" id="JAOQIO010000095">
    <property type="protein sequence ID" value="MCU6795934.1"/>
    <property type="molecule type" value="Genomic_DNA"/>
</dbReference>
<comment type="caution">
    <text evidence="2">The sequence shown here is derived from an EMBL/GenBank/DDBJ whole genome shotgun (WGS) entry which is preliminary data.</text>
</comment>
<evidence type="ECO:0008006" key="4">
    <source>
        <dbReference type="Google" id="ProtNLM"/>
    </source>
</evidence>
<feature type="transmembrane region" description="Helical" evidence="1">
    <location>
        <begin position="188"/>
        <end position="208"/>
    </location>
</feature>
<keyword evidence="1" id="KW-0472">Membrane</keyword>
<feature type="transmembrane region" description="Helical" evidence="1">
    <location>
        <begin position="101"/>
        <end position="122"/>
    </location>
</feature>
<feature type="transmembrane region" description="Helical" evidence="1">
    <location>
        <begin position="128"/>
        <end position="148"/>
    </location>
</feature>
<evidence type="ECO:0000256" key="1">
    <source>
        <dbReference type="SAM" id="Phobius"/>
    </source>
</evidence>
<feature type="transmembrane region" description="Helical" evidence="1">
    <location>
        <begin position="59"/>
        <end position="81"/>
    </location>
</feature>
<feature type="transmembrane region" description="Helical" evidence="1">
    <location>
        <begin position="160"/>
        <end position="182"/>
    </location>
</feature>
<keyword evidence="3" id="KW-1185">Reference proteome</keyword>
<name>A0ABT2UMQ0_9BACL</name>
<evidence type="ECO:0000313" key="3">
    <source>
        <dbReference type="Proteomes" id="UP001652445"/>
    </source>
</evidence>
<dbReference type="Proteomes" id="UP001652445">
    <property type="component" value="Unassembled WGS sequence"/>
</dbReference>
<dbReference type="RefSeq" id="WP_262686808.1">
    <property type="nucleotide sequence ID" value="NZ_JAOQIO010000095.1"/>
</dbReference>
<organism evidence="2 3">
    <name type="scientific">Paenibacillus baimaensis</name>
    <dbReference type="NCBI Taxonomy" id="2982185"/>
    <lineage>
        <taxon>Bacteria</taxon>
        <taxon>Bacillati</taxon>
        <taxon>Bacillota</taxon>
        <taxon>Bacilli</taxon>
        <taxon>Bacillales</taxon>
        <taxon>Paenibacillaceae</taxon>
        <taxon>Paenibacillus</taxon>
    </lineage>
</organism>
<keyword evidence="1" id="KW-1133">Transmembrane helix</keyword>
<keyword evidence="1" id="KW-0812">Transmembrane</keyword>
<gene>
    <name evidence="2" type="ORF">OB236_27825</name>
</gene>
<proteinExistence type="predicted"/>
<dbReference type="PROSITE" id="PS51257">
    <property type="entry name" value="PROKAR_LIPOPROTEIN"/>
    <property type="match status" value="1"/>
</dbReference>
<feature type="transmembrane region" description="Helical" evidence="1">
    <location>
        <begin position="21"/>
        <end position="47"/>
    </location>
</feature>